<feature type="chain" id="PRO_5022044208" evidence="10">
    <location>
        <begin position="20"/>
        <end position="243"/>
    </location>
</feature>
<accession>A0A540VR43</accession>
<dbReference type="Gene3D" id="1.20.5.100">
    <property type="entry name" value="Cytochrome c1, transmembrane anchor, C-terminal"/>
    <property type="match status" value="1"/>
</dbReference>
<comment type="cofactor">
    <cofactor evidence="8">
        <name>heme c</name>
        <dbReference type="ChEBI" id="CHEBI:61717"/>
    </cofactor>
    <text evidence="8">Binds 1 heme c group covalently per subunit.</text>
</comment>
<dbReference type="GO" id="GO:0009055">
    <property type="term" value="F:electron transfer activity"/>
    <property type="evidence" value="ECO:0007669"/>
    <property type="project" value="InterPro"/>
</dbReference>
<evidence type="ECO:0000256" key="5">
    <source>
        <dbReference type="ARBA" id="ARBA00022989"/>
    </source>
</evidence>
<evidence type="ECO:0000256" key="1">
    <source>
        <dbReference type="ARBA" id="ARBA00004370"/>
    </source>
</evidence>
<keyword evidence="4 8" id="KW-0479">Metal-binding</keyword>
<dbReference type="STRING" id="1260251.SPISAL_06905"/>
<reference evidence="12 13" key="1">
    <citation type="submission" date="2019-06" db="EMBL/GenBank/DDBJ databases">
        <title>Metagenome assembled Genome of Spiribacter salinus SL48-SHIP from the microbial mat of Salt Lake 48 (Novosibirsk region, Russia).</title>
        <authorList>
            <person name="Shipova A."/>
            <person name="Rozanov A.S."/>
            <person name="Bryanskaya A.V."/>
            <person name="Peltek S.E."/>
        </authorList>
    </citation>
    <scope>NUCLEOTIDE SEQUENCE [LARGE SCALE GENOMIC DNA]</scope>
    <source>
        <strain evidence="12">SL48-SHIP-2</strain>
    </source>
</reference>
<keyword evidence="7 9" id="KW-0472">Membrane</keyword>
<keyword evidence="2 8" id="KW-0349">Heme</keyword>
<dbReference type="GO" id="GO:0046872">
    <property type="term" value="F:metal ion binding"/>
    <property type="evidence" value="ECO:0007669"/>
    <property type="project" value="UniProtKB-KW"/>
</dbReference>
<dbReference type="Pfam" id="PF02167">
    <property type="entry name" value="Cytochrom_C1"/>
    <property type="match status" value="1"/>
</dbReference>
<comment type="caution">
    <text evidence="12">The sequence shown here is derived from an EMBL/GenBank/DDBJ whole genome shotgun (WGS) entry which is preliminary data.</text>
</comment>
<dbReference type="AlphaFoldDB" id="A0A540VR43"/>
<dbReference type="GO" id="GO:0020037">
    <property type="term" value="F:heme binding"/>
    <property type="evidence" value="ECO:0007669"/>
    <property type="project" value="InterPro"/>
</dbReference>
<feature type="binding site" description="covalent" evidence="8">
    <location>
        <position position="54"/>
    </location>
    <ligand>
        <name>heme c</name>
        <dbReference type="ChEBI" id="CHEBI:61717"/>
    </ligand>
</feature>
<evidence type="ECO:0000313" key="13">
    <source>
        <dbReference type="Proteomes" id="UP000315400"/>
    </source>
</evidence>
<comment type="subcellular location">
    <subcellularLocation>
        <location evidence="1">Membrane</location>
    </subcellularLocation>
</comment>
<feature type="domain" description="Cytochrome c" evidence="11">
    <location>
        <begin position="37"/>
        <end position="206"/>
    </location>
</feature>
<name>A0A540VR43_9GAMM</name>
<dbReference type="InterPro" id="IPR009056">
    <property type="entry name" value="Cyt_c-like_dom"/>
</dbReference>
<feature type="signal peptide" evidence="10">
    <location>
        <begin position="1"/>
        <end position="19"/>
    </location>
</feature>
<keyword evidence="6 8" id="KW-0408">Iron</keyword>
<feature type="transmembrane region" description="Helical" evidence="9">
    <location>
        <begin position="216"/>
        <end position="234"/>
    </location>
</feature>
<proteinExistence type="predicted"/>
<dbReference type="InterPro" id="IPR002326">
    <property type="entry name" value="Cyt_c1"/>
</dbReference>
<gene>
    <name evidence="12" type="ORF">FKY71_09795</name>
</gene>
<dbReference type="SUPFAM" id="SSF46626">
    <property type="entry name" value="Cytochrome c"/>
    <property type="match status" value="1"/>
</dbReference>
<dbReference type="PROSITE" id="PS51007">
    <property type="entry name" value="CYTC"/>
    <property type="match status" value="1"/>
</dbReference>
<organism evidence="12 13">
    <name type="scientific">Spiribacter salinus</name>
    <dbReference type="NCBI Taxonomy" id="1335746"/>
    <lineage>
        <taxon>Bacteria</taxon>
        <taxon>Pseudomonadati</taxon>
        <taxon>Pseudomonadota</taxon>
        <taxon>Gammaproteobacteria</taxon>
        <taxon>Chromatiales</taxon>
        <taxon>Ectothiorhodospiraceae</taxon>
        <taxon>Spiribacter</taxon>
    </lineage>
</organism>
<evidence type="ECO:0000313" key="12">
    <source>
        <dbReference type="EMBL" id="TQE99224.1"/>
    </source>
</evidence>
<evidence type="ECO:0000256" key="3">
    <source>
        <dbReference type="ARBA" id="ARBA00022692"/>
    </source>
</evidence>
<keyword evidence="5 9" id="KW-1133">Transmembrane helix</keyword>
<protein>
    <submittedName>
        <fullName evidence="12">Cytochrome c1</fullName>
    </submittedName>
</protein>
<dbReference type="PANTHER" id="PTHR10266:SF3">
    <property type="entry name" value="CYTOCHROME C1, HEME PROTEIN, MITOCHONDRIAL"/>
    <property type="match status" value="1"/>
</dbReference>
<dbReference type="Gene3D" id="1.10.760.10">
    <property type="entry name" value="Cytochrome c-like domain"/>
    <property type="match status" value="1"/>
</dbReference>
<evidence type="ECO:0000256" key="4">
    <source>
        <dbReference type="ARBA" id="ARBA00022723"/>
    </source>
</evidence>
<dbReference type="EMBL" id="VIFK01000082">
    <property type="protein sequence ID" value="TQE99224.1"/>
    <property type="molecule type" value="Genomic_DNA"/>
</dbReference>
<dbReference type="PANTHER" id="PTHR10266">
    <property type="entry name" value="CYTOCHROME C1"/>
    <property type="match status" value="1"/>
</dbReference>
<evidence type="ECO:0000256" key="7">
    <source>
        <dbReference type="ARBA" id="ARBA00023136"/>
    </source>
</evidence>
<feature type="binding site" description="covalent" evidence="8">
    <location>
        <position position="53"/>
    </location>
    <ligand>
        <name>heme c</name>
        <dbReference type="ChEBI" id="CHEBI:61717"/>
    </ligand>
</feature>
<evidence type="ECO:0000256" key="10">
    <source>
        <dbReference type="SAM" id="SignalP"/>
    </source>
</evidence>
<keyword evidence="10" id="KW-0732">Signal</keyword>
<dbReference type="Proteomes" id="UP000315400">
    <property type="component" value="Unassembled WGS sequence"/>
</dbReference>
<evidence type="ECO:0000259" key="11">
    <source>
        <dbReference type="PROSITE" id="PS51007"/>
    </source>
</evidence>
<evidence type="ECO:0000256" key="6">
    <source>
        <dbReference type="ARBA" id="ARBA00023004"/>
    </source>
</evidence>
<dbReference type="InterPro" id="IPR036909">
    <property type="entry name" value="Cyt_c-like_dom_sf"/>
</dbReference>
<keyword evidence="3 9" id="KW-0812">Transmembrane</keyword>
<dbReference type="PRINTS" id="PR00603">
    <property type="entry name" value="CYTOCHROMEC1"/>
</dbReference>
<evidence type="ECO:0000256" key="9">
    <source>
        <dbReference type="SAM" id="Phobius"/>
    </source>
</evidence>
<feature type="binding site" description="covalent" evidence="8">
    <location>
        <position position="50"/>
    </location>
    <ligand>
        <name>heme c</name>
        <dbReference type="ChEBI" id="CHEBI:61717"/>
    </ligand>
</feature>
<evidence type="ECO:0000256" key="8">
    <source>
        <dbReference type="PIRSR" id="PIRSR602326-1"/>
    </source>
</evidence>
<evidence type="ECO:0000256" key="2">
    <source>
        <dbReference type="ARBA" id="ARBA00022617"/>
    </source>
</evidence>
<dbReference type="GO" id="GO:0016020">
    <property type="term" value="C:membrane"/>
    <property type="evidence" value="ECO:0007669"/>
    <property type="project" value="UniProtKB-SubCell"/>
</dbReference>
<sequence>MRKIALALMLGLISGVSFAAGGGGDLMDAKVDVSDQSSLQRGAKLFANNCMGCHSAEYVRWNALPEGLGVPMETVEETLVYGSYTPGDKMNIAMRGSEASDWFGAEPPDLSLTARSRGADWVYTYLNSFYRDPDASIGWNNTLLENSSMPHVLWRLQGVPEAQYEEVGGELQTAGISIPDGQRGPLSESEYHQATRDITNYMAFLAEPVRAKRQEIGMWVIGFLVIFTGLAYLMKREYWRDIH</sequence>